<comment type="caution">
    <text evidence="2">The sequence shown here is derived from an EMBL/GenBank/DDBJ whole genome shotgun (WGS) entry which is preliminary data.</text>
</comment>
<dbReference type="Gene3D" id="1.10.260.40">
    <property type="entry name" value="lambda repressor-like DNA-binding domains"/>
    <property type="match status" value="1"/>
</dbReference>
<dbReference type="AlphaFoldDB" id="A0A2W5EKS5"/>
<evidence type="ECO:0000256" key="1">
    <source>
        <dbReference type="SAM" id="Coils"/>
    </source>
</evidence>
<dbReference type="InterPro" id="IPR010982">
    <property type="entry name" value="Lambda_DNA-bd_dom_sf"/>
</dbReference>
<evidence type="ECO:0000313" key="2">
    <source>
        <dbReference type="EMBL" id="PZP43828.1"/>
    </source>
</evidence>
<dbReference type="Proteomes" id="UP000249645">
    <property type="component" value="Unassembled WGS sequence"/>
</dbReference>
<keyword evidence="1" id="KW-0175">Coiled coil</keyword>
<evidence type="ECO:0000313" key="3">
    <source>
        <dbReference type="Proteomes" id="UP000249645"/>
    </source>
</evidence>
<protein>
    <submittedName>
        <fullName evidence="2">Uncharacterized protein</fullName>
    </submittedName>
</protein>
<gene>
    <name evidence="2" type="ORF">DI598_15270</name>
</gene>
<sequence length="67" mass="7804">MKKYNRLFDLPYGGVKEVAQRAKVSVFTVGNVLRGKSQNKRVLEEVRNFLKEIEDVKQEIQNHSNNI</sequence>
<proteinExistence type="predicted"/>
<dbReference type="SUPFAM" id="SSF47413">
    <property type="entry name" value="lambda repressor-like DNA-binding domains"/>
    <property type="match status" value="1"/>
</dbReference>
<name>A0A2W5EKS5_9SPHI</name>
<reference evidence="2 3" key="1">
    <citation type="submission" date="2017-11" db="EMBL/GenBank/DDBJ databases">
        <title>Infants hospitalized years apart are colonized by the same room-sourced microbial strains.</title>
        <authorList>
            <person name="Brooks B."/>
            <person name="Olm M.R."/>
            <person name="Firek B.A."/>
            <person name="Baker R."/>
            <person name="Thomas B.C."/>
            <person name="Morowitz M.J."/>
            <person name="Banfield J.F."/>
        </authorList>
    </citation>
    <scope>NUCLEOTIDE SEQUENCE [LARGE SCALE GENOMIC DNA]</scope>
    <source>
        <strain evidence="2">S2_009_000_R2_76</strain>
    </source>
</reference>
<dbReference type="EMBL" id="QFOI01000349">
    <property type="protein sequence ID" value="PZP43828.1"/>
    <property type="molecule type" value="Genomic_DNA"/>
</dbReference>
<accession>A0A2W5EKS5</accession>
<organism evidence="2 3">
    <name type="scientific">Pseudopedobacter saltans</name>
    <dbReference type="NCBI Taxonomy" id="151895"/>
    <lineage>
        <taxon>Bacteria</taxon>
        <taxon>Pseudomonadati</taxon>
        <taxon>Bacteroidota</taxon>
        <taxon>Sphingobacteriia</taxon>
        <taxon>Sphingobacteriales</taxon>
        <taxon>Sphingobacteriaceae</taxon>
        <taxon>Pseudopedobacter</taxon>
    </lineage>
</organism>
<feature type="coiled-coil region" evidence="1">
    <location>
        <begin position="39"/>
        <end position="66"/>
    </location>
</feature>
<dbReference type="GO" id="GO:0003677">
    <property type="term" value="F:DNA binding"/>
    <property type="evidence" value="ECO:0007669"/>
    <property type="project" value="InterPro"/>
</dbReference>